<name>A0A9J6CMQ7_POLVA</name>
<protein>
    <submittedName>
        <fullName evidence="3">Uncharacterized protein</fullName>
    </submittedName>
</protein>
<dbReference type="AlphaFoldDB" id="A0A9J6CMQ7"/>
<dbReference type="EMBL" id="JADBJN010000001">
    <property type="protein sequence ID" value="KAG5683521.1"/>
    <property type="molecule type" value="Genomic_DNA"/>
</dbReference>
<sequence length="211" mass="24551">MLPTYQRFTNSGSGKIRSFRASERILILLVFISFLIIVLFGFFLLPDFGGTSGLSNAYKNLKIRGPEIFIPAPPIEKSRDTFDLDKIRLEQKINSELNDIDLLEKPEILQPPKVPIAPIPVPDHNHNHHQKKPVTTITNSEQQQVYNVDGADQDETARKRRDKVKEVSTHHHERAKNTREKKEKNLKLFVYIKKLNLNHNNRLRKIFFKHN</sequence>
<feature type="region of interest" description="Disordered" evidence="1">
    <location>
        <begin position="149"/>
        <end position="181"/>
    </location>
</feature>
<dbReference type="OrthoDB" id="6590397at2759"/>
<organism evidence="3 4">
    <name type="scientific">Polypedilum vanderplanki</name>
    <name type="common">Sleeping chironomid midge</name>
    <dbReference type="NCBI Taxonomy" id="319348"/>
    <lineage>
        <taxon>Eukaryota</taxon>
        <taxon>Metazoa</taxon>
        <taxon>Ecdysozoa</taxon>
        <taxon>Arthropoda</taxon>
        <taxon>Hexapoda</taxon>
        <taxon>Insecta</taxon>
        <taxon>Pterygota</taxon>
        <taxon>Neoptera</taxon>
        <taxon>Endopterygota</taxon>
        <taxon>Diptera</taxon>
        <taxon>Nematocera</taxon>
        <taxon>Chironomoidea</taxon>
        <taxon>Chironomidae</taxon>
        <taxon>Chironominae</taxon>
        <taxon>Polypedilum</taxon>
        <taxon>Polypedilum</taxon>
    </lineage>
</organism>
<keyword evidence="2" id="KW-0472">Membrane</keyword>
<proteinExistence type="predicted"/>
<evidence type="ECO:0000256" key="2">
    <source>
        <dbReference type="SAM" id="Phobius"/>
    </source>
</evidence>
<evidence type="ECO:0000313" key="4">
    <source>
        <dbReference type="Proteomes" id="UP001107558"/>
    </source>
</evidence>
<comment type="caution">
    <text evidence="3">The sequence shown here is derived from an EMBL/GenBank/DDBJ whole genome shotgun (WGS) entry which is preliminary data.</text>
</comment>
<gene>
    <name evidence="3" type="ORF">PVAND_012795</name>
</gene>
<evidence type="ECO:0000256" key="1">
    <source>
        <dbReference type="SAM" id="MobiDB-lite"/>
    </source>
</evidence>
<feature type="transmembrane region" description="Helical" evidence="2">
    <location>
        <begin position="25"/>
        <end position="45"/>
    </location>
</feature>
<evidence type="ECO:0000313" key="3">
    <source>
        <dbReference type="EMBL" id="KAG5683521.1"/>
    </source>
</evidence>
<feature type="compositionally biased region" description="Basic and acidic residues" evidence="1">
    <location>
        <begin position="163"/>
        <end position="181"/>
    </location>
</feature>
<reference evidence="3" key="1">
    <citation type="submission" date="2021-03" db="EMBL/GenBank/DDBJ databases">
        <title>Chromosome level genome of the anhydrobiotic midge Polypedilum vanderplanki.</title>
        <authorList>
            <person name="Yoshida Y."/>
            <person name="Kikawada T."/>
            <person name="Gusev O."/>
        </authorList>
    </citation>
    <scope>NUCLEOTIDE SEQUENCE</scope>
    <source>
        <strain evidence="3">NIAS01</strain>
        <tissue evidence="3">Whole body or cell culture</tissue>
    </source>
</reference>
<keyword evidence="2" id="KW-0812">Transmembrane</keyword>
<keyword evidence="4" id="KW-1185">Reference proteome</keyword>
<keyword evidence="2" id="KW-1133">Transmembrane helix</keyword>
<accession>A0A9J6CMQ7</accession>
<dbReference type="Proteomes" id="UP001107558">
    <property type="component" value="Chromosome 1"/>
</dbReference>